<dbReference type="Proteomes" id="UP000708208">
    <property type="component" value="Unassembled WGS sequence"/>
</dbReference>
<organism evidence="2 3">
    <name type="scientific">Allacma fusca</name>
    <dbReference type="NCBI Taxonomy" id="39272"/>
    <lineage>
        <taxon>Eukaryota</taxon>
        <taxon>Metazoa</taxon>
        <taxon>Ecdysozoa</taxon>
        <taxon>Arthropoda</taxon>
        <taxon>Hexapoda</taxon>
        <taxon>Collembola</taxon>
        <taxon>Symphypleona</taxon>
        <taxon>Sminthuridae</taxon>
        <taxon>Allacma</taxon>
    </lineage>
</organism>
<protein>
    <submittedName>
        <fullName evidence="2">Uncharacterized protein</fullName>
    </submittedName>
</protein>
<feature type="region of interest" description="Disordered" evidence="1">
    <location>
        <begin position="1"/>
        <end position="33"/>
    </location>
</feature>
<dbReference type="AlphaFoldDB" id="A0A8J2J970"/>
<feature type="compositionally biased region" description="Basic and acidic residues" evidence="1">
    <location>
        <begin position="8"/>
        <end position="19"/>
    </location>
</feature>
<proteinExistence type="predicted"/>
<gene>
    <name evidence="2" type="ORF">AFUS01_LOCUS5693</name>
</gene>
<comment type="caution">
    <text evidence="2">The sequence shown here is derived from an EMBL/GenBank/DDBJ whole genome shotgun (WGS) entry which is preliminary data.</text>
</comment>
<evidence type="ECO:0000256" key="1">
    <source>
        <dbReference type="SAM" id="MobiDB-lite"/>
    </source>
</evidence>
<reference evidence="2" key="1">
    <citation type="submission" date="2021-06" db="EMBL/GenBank/DDBJ databases">
        <authorList>
            <person name="Hodson N. C."/>
            <person name="Mongue J. A."/>
            <person name="Jaron S. K."/>
        </authorList>
    </citation>
    <scope>NUCLEOTIDE SEQUENCE</scope>
</reference>
<name>A0A8J2J970_9HEXA</name>
<evidence type="ECO:0000313" key="2">
    <source>
        <dbReference type="EMBL" id="CAG7716166.1"/>
    </source>
</evidence>
<accession>A0A8J2J970</accession>
<dbReference type="EMBL" id="CAJVCH010036354">
    <property type="protein sequence ID" value="CAG7716166.1"/>
    <property type="molecule type" value="Genomic_DNA"/>
</dbReference>
<keyword evidence="3" id="KW-1185">Reference proteome</keyword>
<evidence type="ECO:0000313" key="3">
    <source>
        <dbReference type="Proteomes" id="UP000708208"/>
    </source>
</evidence>
<sequence>MPAASKVGKSDAEQNDKPKDKKRVFSVIENNDN</sequence>
<feature type="non-terminal residue" evidence="2">
    <location>
        <position position="33"/>
    </location>
</feature>